<dbReference type="OrthoDB" id="4360821at2759"/>
<dbReference type="AlphaFoldDB" id="A0A9X0C9T4"/>
<reference evidence="2" key="1">
    <citation type="submission" date="2022-12" db="EMBL/GenBank/DDBJ databases">
        <authorList>
            <person name="Petersen C."/>
        </authorList>
    </citation>
    <scope>NUCLEOTIDE SEQUENCE</scope>
    <source>
        <strain evidence="2">IBT 29495</strain>
    </source>
</reference>
<evidence type="ECO:0000256" key="1">
    <source>
        <dbReference type="SAM" id="SignalP"/>
    </source>
</evidence>
<organism evidence="2 3">
    <name type="scientific">Penicillium fimorum</name>
    <dbReference type="NCBI Taxonomy" id="1882269"/>
    <lineage>
        <taxon>Eukaryota</taxon>
        <taxon>Fungi</taxon>
        <taxon>Dikarya</taxon>
        <taxon>Ascomycota</taxon>
        <taxon>Pezizomycotina</taxon>
        <taxon>Eurotiomycetes</taxon>
        <taxon>Eurotiomycetidae</taxon>
        <taxon>Eurotiales</taxon>
        <taxon>Aspergillaceae</taxon>
        <taxon>Penicillium</taxon>
    </lineage>
</organism>
<gene>
    <name evidence="2" type="ORF">N7463_003336</name>
</gene>
<accession>A0A9X0C9T4</accession>
<evidence type="ECO:0000313" key="2">
    <source>
        <dbReference type="EMBL" id="KAJ5513784.1"/>
    </source>
</evidence>
<name>A0A9X0C9T4_9EURO</name>
<keyword evidence="1" id="KW-0732">Signal</keyword>
<proteinExistence type="predicted"/>
<feature type="signal peptide" evidence="1">
    <location>
        <begin position="1"/>
        <end position="26"/>
    </location>
</feature>
<feature type="chain" id="PRO_5040991430" evidence="1">
    <location>
        <begin position="27"/>
        <end position="91"/>
    </location>
</feature>
<sequence>MTTAILRWPTLVLAILFLTIIGQSQATLCTAVCQKSPPSCPYGERASGSEVRLPTNRSFPTGTILTGFVYTGLLGLLPARLVPLHDHSKEL</sequence>
<dbReference type="EMBL" id="JAPWDS010000002">
    <property type="protein sequence ID" value="KAJ5513784.1"/>
    <property type="molecule type" value="Genomic_DNA"/>
</dbReference>
<evidence type="ECO:0000313" key="3">
    <source>
        <dbReference type="Proteomes" id="UP001149954"/>
    </source>
</evidence>
<dbReference type="Proteomes" id="UP001149954">
    <property type="component" value="Unassembled WGS sequence"/>
</dbReference>
<reference evidence="2" key="2">
    <citation type="journal article" date="2023" name="IMA Fungus">
        <title>Comparative genomic study of the Penicillium genus elucidates a diverse pangenome and 15 lateral gene transfer events.</title>
        <authorList>
            <person name="Petersen C."/>
            <person name="Sorensen T."/>
            <person name="Nielsen M.R."/>
            <person name="Sondergaard T.E."/>
            <person name="Sorensen J.L."/>
            <person name="Fitzpatrick D.A."/>
            <person name="Frisvad J.C."/>
            <person name="Nielsen K.L."/>
        </authorList>
    </citation>
    <scope>NUCLEOTIDE SEQUENCE</scope>
    <source>
        <strain evidence="2">IBT 29495</strain>
    </source>
</reference>
<comment type="caution">
    <text evidence="2">The sequence shown here is derived from an EMBL/GenBank/DDBJ whole genome shotgun (WGS) entry which is preliminary data.</text>
</comment>
<protein>
    <submittedName>
        <fullName evidence="2">Uncharacterized protein</fullName>
    </submittedName>
</protein>
<keyword evidence="3" id="KW-1185">Reference proteome</keyword>